<dbReference type="STRING" id="10029.G3ICE4"/>
<dbReference type="Proteomes" id="UP000001075">
    <property type="component" value="Unassembled WGS sequence"/>
</dbReference>
<gene>
    <name evidence="3" type="ORF">I79_021340</name>
</gene>
<dbReference type="InterPro" id="IPR027417">
    <property type="entry name" value="P-loop_NTPase"/>
</dbReference>
<dbReference type="InParanoid" id="G3ICE4"/>
<dbReference type="eggNOG" id="KOG0480">
    <property type="taxonomic scope" value="Eukaryota"/>
</dbReference>
<sequence>MTNLQMKEAALVYLDRSGGLQKFMDDCKYYNDSKQSYAVYRFNILINPSDVVELDAELGNHILHHPLKAAQVFQSIVPPGTYNLLKLCLLMSLVQTSDCNKGPEDFLDILIITSDSLLVDRLLNYSMNLVSRGIRHPVSTEVSKNKYGTGAVSIQAGSALLAKGGVCFIGDLTSHKKDKLEQLQSVLESRSLTVFIPGKKFGDDVDQQMAFPVQCSFWTFVDMDSSSRRNVQKTSTLIGQMERRGEERRGEERRGEERRGEERRGEERRGEERRGEERRGEERRGEERRGEERRGEERELSHFGL</sequence>
<feature type="compositionally biased region" description="Basic and acidic residues" evidence="1">
    <location>
        <begin position="241"/>
        <end position="305"/>
    </location>
</feature>
<dbReference type="EMBL" id="JH001913">
    <property type="protein sequence ID" value="EGW14996.1"/>
    <property type="molecule type" value="Genomic_DNA"/>
</dbReference>
<organism evidence="3 4">
    <name type="scientific">Cricetulus griseus</name>
    <name type="common">Chinese hamster</name>
    <name type="synonym">Cricetulus barabensis griseus</name>
    <dbReference type="NCBI Taxonomy" id="10029"/>
    <lineage>
        <taxon>Eukaryota</taxon>
        <taxon>Metazoa</taxon>
        <taxon>Chordata</taxon>
        <taxon>Craniata</taxon>
        <taxon>Vertebrata</taxon>
        <taxon>Euteleostomi</taxon>
        <taxon>Mammalia</taxon>
        <taxon>Eutheria</taxon>
        <taxon>Euarchontoglires</taxon>
        <taxon>Glires</taxon>
        <taxon>Rodentia</taxon>
        <taxon>Myomorpha</taxon>
        <taxon>Muroidea</taxon>
        <taxon>Cricetidae</taxon>
        <taxon>Cricetinae</taxon>
        <taxon>Cricetulus</taxon>
    </lineage>
</organism>
<protein>
    <submittedName>
        <fullName evidence="3">Uncharacterized protein C8orf45-like</fullName>
    </submittedName>
</protein>
<name>G3ICE4_CRIGR</name>
<proteinExistence type="predicted"/>
<evidence type="ECO:0000313" key="3">
    <source>
        <dbReference type="EMBL" id="EGW14996.1"/>
    </source>
</evidence>
<reference evidence="4" key="1">
    <citation type="journal article" date="2011" name="Nat. Biotechnol.">
        <title>The genomic sequence of the Chinese hamster ovary (CHO)-K1 cell line.</title>
        <authorList>
            <person name="Xu X."/>
            <person name="Nagarajan H."/>
            <person name="Lewis N.E."/>
            <person name="Pan S."/>
            <person name="Cai Z."/>
            <person name="Liu X."/>
            <person name="Chen W."/>
            <person name="Xie M."/>
            <person name="Wang W."/>
            <person name="Hammond S."/>
            <person name="Andersen M.R."/>
            <person name="Neff N."/>
            <person name="Passarelli B."/>
            <person name="Koh W."/>
            <person name="Fan H.C."/>
            <person name="Wang J."/>
            <person name="Gui Y."/>
            <person name="Lee K.H."/>
            <person name="Betenbaugh M.J."/>
            <person name="Quake S.R."/>
            <person name="Famili I."/>
            <person name="Palsson B.O."/>
            <person name="Wang J."/>
        </authorList>
    </citation>
    <scope>NUCLEOTIDE SEQUENCE [LARGE SCALE GENOMIC DNA]</scope>
    <source>
        <strain evidence="4">CHO K1 cell line</strain>
    </source>
</reference>
<evidence type="ECO:0000256" key="1">
    <source>
        <dbReference type="SAM" id="MobiDB-lite"/>
    </source>
</evidence>
<dbReference type="FunCoup" id="G3ICE4">
    <property type="interactions" value="4"/>
</dbReference>
<feature type="domain" description="MCMDC2 N-terminal" evidence="2">
    <location>
        <begin position="6"/>
        <end position="77"/>
    </location>
</feature>
<feature type="region of interest" description="Disordered" evidence="1">
    <location>
        <begin position="229"/>
        <end position="305"/>
    </location>
</feature>
<dbReference type="Gene3D" id="3.40.50.300">
    <property type="entry name" value="P-loop containing nucleotide triphosphate hydrolases"/>
    <property type="match status" value="1"/>
</dbReference>
<evidence type="ECO:0000313" key="4">
    <source>
        <dbReference type="Proteomes" id="UP000001075"/>
    </source>
</evidence>
<dbReference type="AlphaFoldDB" id="G3ICE4"/>
<accession>G3ICE4</accession>
<evidence type="ECO:0000259" key="2">
    <source>
        <dbReference type="Pfam" id="PF26063"/>
    </source>
</evidence>
<dbReference type="InterPro" id="IPR058769">
    <property type="entry name" value="MCMDC2_N"/>
</dbReference>
<dbReference type="Pfam" id="PF26063">
    <property type="entry name" value="MCMDC2_N"/>
    <property type="match status" value="1"/>
</dbReference>
<feature type="compositionally biased region" description="Polar residues" evidence="1">
    <location>
        <begin position="229"/>
        <end position="238"/>
    </location>
</feature>